<evidence type="ECO:0000313" key="2">
    <source>
        <dbReference type="EMBL" id="CAJ1959691.1"/>
    </source>
</evidence>
<evidence type="ECO:0000313" key="3">
    <source>
        <dbReference type="Proteomes" id="UP001295423"/>
    </source>
</evidence>
<dbReference type="Proteomes" id="UP001295423">
    <property type="component" value="Unassembled WGS sequence"/>
</dbReference>
<feature type="chain" id="PRO_5042276229" evidence="1">
    <location>
        <begin position="27"/>
        <end position="265"/>
    </location>
</feature>
<keyword evidence="3" id="KW-1185">Reference proteome</keyword>
<feature type="signal peptide" evidence="1">
    <location>
        <begin position="1"/>
        <end position="26"/>
    </location>
</feature>
<accession>A0AAD2JKS1</accession>
<sequence>MLSLRSIIMTLFLLAMQPMAMPLMSANYTCPSMKVSSLADENVLSTVDFVGTTLEMGSTVSSFSLVEFIQSINYESIKAFAEVFNVKYEALTQELSPPMMSTKFELFNEKFEAFIQSINYESIKAFAEVFNMKCEAFAEAFFDAMIAKFGVFIEKFEAFIQWVALETSDTISSGYQGVYKKLESSATHLLAAAPAWPIGSFDPESTIRDDFDRVESFFKGPLVSAPVPPLLFLEDAQSIAMKVLDAISFGATTLSLLNQKNWSFI</sequence>
<proteinExistence type="predicted"/>
<comment type="caution">
    <text evidence="2">The sequence shown here is derived from an EMBL/GenBank/DDBJ whole genome shotgun (WGS) entry which is preliminary data.</text>
</comment>
<organism evidence="2 3">
    <name type="scientific">Cylindrotheca closterium</name>
    <dbReference type="NCBI Taxonomy" id="2856"/>
    <lineage>
        <taxon>Eukaryota</taxon>
        <taxon>Sar</taxon>
        <taxon>Stramenopiles</taxon>
        <taxon>Ochrophyta</taxon>
        <taxon>Bacillariophyta</taxon>
        <taxon>Bacillariophyceae</taxon>
        <taxon>Bacillariophycidae</taxon>
        <taxon>Bacillariales</taxon>
        <taxon>Bacillariaceae</taxon>
        <taxon>Cylindrotheca</taxon>
    </lineage>
</organism>
<keyword evidence="1" id="KW-0732">Signal</keyword>
<protein>
    <submittedName>
        <fullName evidence="2">Uncharacterized protein</fullName>
    </submittedName>
</protein>
<gene>
    <name evidence="2" type="ORF">CYCCA115_LOCUS18110</name>
</gene>
<evidence type="ECO:0000256" key="1">
    <source>
        <dbReference type="SAM" id="SignalP"/>
    </source>
</evidence>
<name>A0AAD2JKS1_9STRA</name>
<reference evidence="2" key="1">
    <citation type="submission" date="2023-08" db="EMBL/GenBank/DDBJ databases">
        <authorList>
            <person name="Audoor S."/>
            <person name="Bilcke G."/>
        </authorList>
    </citation>
    <scope>NUCLEOTIDE SEQUENCE</scope>
</reference>
<dbReference type="AlphaFoldDB" id="A0AAD2JKS1"/>
<dbReference type="EMBL" id="CAKOGP040002014">
    <property type="protein sequence ID" value="CAJ1959691.1"/>
    <property type="molecule type" value="Genomic_DNA"/>
</dbReference>